<evidence type="ECO:0000313" key="2">
    <source>
        <dbReference type="Proteomes" id="UP001379949"/>
    </source>
</evidence>
<sequence length="100" mass="11298">MELDLNNPQDFTLDNVKRLIASKDDSIDRQLRVTLNGIAYISDKVAGDDVMGLAFRLETWDAGNSYLGVAASNDQRHITRIYNCLKLNWPTPSSSYIDVY</sequence>
<name>A0ABU9GAS3_9GAMM</name>
<dbReference type="RefSeq" id="WP_341568113.1">
    <property type="nucleotide sequence ID" value="NZ_JBAKAR010000021.1"/>
</dbReference>
<organism evidence="1 2">
    <name type="scientific">Marinomonas arenicola</name>
    <dbReference type="NCBI Taxonomy" id="569601"/>
    <lineage>
        <taxon>Bacteria</taxon>
        <taxon>Pseudomonadati</taxon>
        <taxon>Pseudomonadota</taxon>
        <taxon>Gammaproteobacteria</taxon>
        <taxon>Oceanospirillales</taxon>
        <taxon>Oceanospirillaceae</taxon>
        <taxon>Marinomonas</taxon>
    </lineage>
</organism>
<comment type="caution">
    <text evidence="1">The sequence shown here is derived from an EMBL/GenBank/DDBJ whole genome shotgun (WGS) entry which is preliminary data.</text>
</comment>
<protein>
    <submittedName>
        <fullName evidence="1">Uncharacterized protein</fullName>
    </submittedName>
</protein>
<dbReference type="EMBL" id="JBAKAR010000021">
    <property type="protein sequence ID" value="MEL0614850.1"/>
    <property type="molecule type" value="Genomic_DNA"/>
</dbReference>
<reference evidence="1 2" key="1">
    <citation type="submission" date="2024-02" db="EMBL/GenBank/DDBJ databases">
        <title>Bacteria isolated from the canopy kelp, Nereocystis luetkeana.</title>
        <authorList>
            <person name="Pfister C.A."/>
            <person name="Younker I.T."/>
            <person name="Light S.H."/>
        </authorList>
    </citation>
    <scope>NUCLEOTIDE SEQUENCE [LARGE SCALE GENOMIC DNA]</scope>
    <source>
        <strain evidence="1 2">TI.4.07</strain>
    </source>
</reference>
<dbReference type="Proteomes" id="UP001379949">
    <property type="component" value="Unassembled WGS sequence"/>
</dbReference>
<keyword evidence="2" id="KW-1185">Reference proteome</keyword>
<accession>A0ABU9GAS3</accession>
<proteinExistence type="predicted"/>
<gene>
    <name evidence="1" type="ORF">V6242_16985</name>
</gene>
<evidence type="ECO:0000313" key="1">
    <source>
        <dbReference type="EMBL" id="MEL0614850.1"/>
    </source>
</evidence>